<dbReference type="OrthoDB" id="569152at2"/>
<sequence>MDSLTRYLRKRAEAMRLRIDALARMRTLVALPRQQDITARQWSVLERQLNVVVDRLRSDLDGTVNRPVSQLTERRAACALNAKLGRMEFDLTKAFTFFDTYVDVLTQRASPVLGGLLAGCDVLAWDALKKDHPALDRVEPPLVHCDRGFGASILREGVRLPGAAPNPIPLIQIPYAKLKEKYNLTSVHHEVGHQALSRTGLQSAIPNAFCAALKRAGASQTLQRLYALWSSEIGPDFWAFCCTGLAQPAAIREILSLSPGDAMRVSDSDPHPPPYLRVLLSFEWTRQLWGRGDWDTWERDWEVCYSMKEASPDSRKVLEEAKIYLPIVSSTLLNTKFRVLEGRAIPDLFDMSVLAPWKLRAVADTAKSGCLNLTGLSPSVQLAVFRVVRERSPLTEDALNGVMSKWLIKLGQQRDVWN</sequence>
<evidence type="ECO:0000313" key="1">
    <source>
        <dbReference type="EMBL" id="CUS34103.1"/>
    </source>
</evidence>
<protein>
    <submittedName>
        <fullName evidence="1">Uncharacterized protein</fullName>
    </submittedName>
</protein>
<organism evidence="1 2">
    <name type="scientific">Candidatus Nitrospira nitrosa</name>
    <dbReference type="NCBI Taxonomy" id="1742972"/>
    <lineage>
        <taxon>Bacteria</taxon>
        <taxon>Pseudomonadati</taxon>
        <taxon>Nitrospirota</taxon>
        <taxon>Nitrospiria</taxon>
        <taxon>Nitrospirales</taxon>
        <taxon>Nitrospiraceae</taxon>
        <taxon>Nitrospira</taxon>
    </lineage>
</organism>
<reference evidence="1 2" key="1">
    <citation type="submission" date="2015-10" db="EMBL/GenBank/DDBJ databases">
        <authorList>
            <person name="Gilbert D.G."/>
        </authorList>
    </citation>
    <scope>NUCLEOTIDE SEQUENCE [LARGE SCALE GENOMIC DNA]</scope>
    <source>
        <strain evidence="1">COMA1</strain>
    </source>
</reference>
<keyword evidence="2" id="KW-1185">Reference proteome</keyword>
<dbReference type="AlphaFoldDB" id="A0A0S4L8T7"/>
<proteinExistence type="predicted"/>
<dbReference type="STRING" id="1742972.COMA1_11517"/>
<dbReference type="EMBL" id="CZQA01000001">
    <property type="protein sequence ID" value="CUS34103.1"/>
    <property type="molecule type" value="Genomic_DNA"/>
</dbReference>
<dbReference type="RefSeq" id="WP_090745879.1">
    <property type="nucleotide sequence ID" value="NZ_CZQA01000001.1"/>
</dbReference>
<evidence type="ECO:0000313" key="2">
    <source>
        <dbReference type="Proteomes" id="UP000199032"/>
    </source>
</evidence>
<accession>A0A0S4L8T7</accession>
<name>A0A0S4L8T7_9BACT</name>
<dbReference type="Proteomes" id="UP000199032">
    <property type="component" value="Unassembled WGS sequence"/>
</dbReference>
<gene>
    <name evidence="1" type="ORF">COMA1_11517</name>
</gene>